<dbReference type="RefSeq" id="WP_190432411.1">
    <property type="nucleotide sequence ID" value="NZ_JAMPKM010000007.1"/>
</dbReference>
<feature type="transmembrane region" description="Helical" evidence="1">
    <location>
        <begin position="100"/>
        <end position="121"/>
    </location>
</feature>
<keyword evidence="3" id="KW-1185">Reference proteome</keyword>
<dbReference type="InterPro" id="IPR047709">
    <property type="entry name" value="HpsJ-like"/>
</dbReference>
<organism evidence="2 3">
    <name type="scientific">Trichocoleus desertorum GB2-A4</name>
    <dbReference type="NCBI Taxonomy" id="2933944"/>
    <lineage>
        <taxon>Bacteria</taxon>
        <taxon>Bacillati</taxon>
        <taxon>Cyanobacteriota</taxon>
        <taxon>Cyanophyceae</taxon>
        <taxon>Leptolyngbyales</taxon>
        <taxon>Trichocoleusaceae</taxon>
        <taxon>Trichocoleus</taxon>
    </lineage>
</organism>
<evidence type="ECO:0000313" key="2">
    <source>
        <dbReference type="EMBL" id="MEP0818015.1"/>
    </source>
</evidence>
<feature type="transmembrane region" description="Helical" evidence="1">
    <location>
        <begin position="20"/>
        <end position="41"/>
    </location>
</feature>
<dbReference type="EMBL" id="JAMPKM010000007">
    <property type="protein sequence ID" value="MEP0818015.1"/>
    <property type="molecule type" value="Genomic_DNA"/>
</dbReference>
<protein>
    <submittedName>
        <fullName evidence="2">HpsJ family protein</fullName>
    </submittedName>
</protein>
<keyword evidence="1" id="KW-0472">Membrane</keyword>
<keyword evidence="1" id="KW-0812">Transmembrane</keyword>
<evidence type="ECO:0000313" key="3">
    <source>
        <dbReference type="Proteomes" id="UP001464891"/>
    </source>
</evidence>
<proteinExistence type="predicted"/>
<feature type="transmembrane region" description="Helical" evidence="1">
    <location>
        <begin position="228"/>
        <end position="250"/>
    </location>
</feature>
<sequence length="262" mass="28610">MKATDSRQLSAIASQTLKYVGIILILAALIDYAVLLVPSDVPAKLSSLEGLKWQIALFSQFVDRGVVPLLGFVLLFTGVWVDSVSGAPPERQKAWQNISFASLLLASLLGFVFLVLSPLHFSNTYRANQQTRTQISQEAGQAEGQLNQQLQQINSLVKSDSQLNQAIESGQIKGEQLAQVQALKSQIQQQLQSDPQALDKKAKDAQTQIRTRRLDLEKRANAEFLKSGLRVGLSSLLLAIGYITVGWTGLRQLGAGSRKAGR</sequence>
<comment type="caution">
    <text evidence="2">The sequence shown here is derived from an EMBL/GenBank/DDBJ whole genome shotgun (WGS) entry which is preliminary data.</text>
</comment>
<accession>A0ABV0JA76</accession>
<reference evidence="2 3" key="1">
    <citation type="submission" date="2022-04" db="EMBL/GenBank/DDBJ databases">
        <title>Positive selection, recombination, and allopatry shape intraspecific diversity of widespread and dominant cyanobacteria.</title>
        <authorList>
            <person name="Wei J."/>
            <person name="Shu W."/>
            <person name="Hu C."/>
        </authorList>
    </citation>
    <scope>NUCLEOTIDE SEQUENCE [LARGE SCALE GENOMIC DNA]</scope>
    <source>
        <strain evidence="2 3">GB2-A4</strain>
    </source>
</reference>
<feature type="transmembrane region" description="Helical" evidence="1">
    <location>
        <begin position="61"/>
        <end position="80"/>
    </location>
</feature>
<evidence type="ECO:0000256" key="1">
    <source>
        <dbReference type="SAM" id="Phobius"/>
    </source>
</evidence>
<name>A0ABV0JA76_9CYAN</name>
<gene>
    <name evidence="2" type="ORF">NC998_13015</name>
</gene>
<keyword evidence="1" id="KW-1133">Transmembrane helix</keyword>
<dbReference type="NCBIfam" id="NF038305">
    <property type="entry name" value="HpsJ_fam"/>
    <property type="match status" value="1"/>
</dbReference>
<dbReference type="Proteomes" id="UP001464891">
    <property type="component" value="Unassembled WGS sequence"/>
</dbReference>